<dbReference type="Proteomes" id="UP000046395">
    <property type="component" value="Unassembled WGS sequence"/>
</dbReference>
<name>A0A5S6QV84_TRIMR</name>
<evidence type="ECO:0000313" key="3">
    <source>
        <dbReference type="WBParaSite" id="TMUE_3000010807.1"/>
    </source>
</evidence>
<reference evidence="3" key="1">
    <citation type="submission" date="2019-12" db="UniProtKB">
        <authorList>
            <consortium name="WormBaseParasite"/>
        </authorList>
    </citation>
    <scope>IDENTIFICATION</scope>
</reference>
<protein>
    <submittedName>
        <fullName evidence="3">Uncharacterized protein</fullName>
    </submittedName>
</protein>
<sequence length="112" mass="12409">MAAARVWRFSEPGTGWSVSSDLKIISRHLSRKCAPEPVVDAFEPFSPAGERRPELGYRSPEGGSGGVTLPRLSSERLLETESFLCMAEASPPLTIFESINFFQERIKFFASV</sequence>
<evidence type="ECO:0000313" key="2">
    <source>
        <dbReference type="Proteomes" id="UP000046395"/>
    </source>
</evidence>
<feature type="region of interest" description="Disordered" evidence="1">
    <location>
        <begin position="44"/>
        <end position="71"/>
    </location>
</feature>
<proteinExistence type="predicted"/>
<dbReference type="WBParaSite" id="TMUE_3000010807.1">
    <property type="protein sequence ID" value="TMUE_3000010807.1"/>
    <property type="gene ID" value="WBGene00301088"/>
</dbReference>
<accession>A0A5S6QV84</accession>
<keyword evidence="2" id="KW-1185">Reference proteome</keyword>
<evidence type="ECO:0000256" key="1">
    <source>
        <dbReference type="SAM" id="MobiDB-lite"/>
    </source>
</evidence>
<dbReference type="AlphaFoldDB" id="A0A5S6QV84"/>
<organism evidence="2 3">
    <name type="scientific">Trichuris muris</name>
    <name type="common">Mouse whipworm</name>
    <dbReference type="NCBI Taxonomy" id="70415"/>
    <lineage>
        <taxon>Eukaryota</taxon>
        <taxon>Metazoa</taxon>
        <taxon>Ecdysozoa</taxon>
        <taxon>Nematoda</taxon>
        <taxon>Enoplea</taxon>
        <taxon>Dorylaimia</taxon>
        <taxon>Trichinellida</taxon>
        <taxon>Trichuridae</taxon>
        <taxon>Trichuris</taxon>
    </lineage>
</organism>